<evidence type="ECO:0000313" key="2">
    <source>
        <dbReference type="EMBL" id="CAI6329154.1"/>
    </source>
</evidence>
<gene>
    <name evidence="2" type="ORF">PDIGIT_LOCUS4084</name>
</gene>
<protein>
    <submittedName>
        <fullName evidence="2">Uncharacterized protein</fullName>
    </submittedName>
</protein>
<name>A0A9W4U929_9PLEO</name>
<feature type="chain" id="PRO_5040824382" evidence="1">
    <location>
        <begin position="19"/>
        <end position="196"/>
    </location>
</feature>
<dbReference type="EMBL" id="CAOQHR010000002">
    <property type="protein sequence ID" value="CAI6329154.1"/>
    <property type="molecule type" value="Genomic_DNA"/>
</dbReference>
<keyword evidence="1" id="KW-0732">Signal</keyword>
<evidence type="ECO:0000256" key="1">
    <source>
        <dbReference type="SAM" id="SignalP"/>
    </source>
</evidence>
<sequence>MKLLFLLAGALVGRQTSAMAIAAEGPTSTFSLAPPANPSDIPKFSEIPLSLVPGLTISHGLAATSLAAPTAPSRASNGMAFKDPGVALGRYGPAVVSLVHPAAPSDTLGDNEARVKVLPPHTIISGRPRYPSNLPPSIEIYDREVNDDDDAIVCLIPGGCDSNAVEAPEPTIFTTNAATSADFQPTTLATSTLKSD</sequence>
<feature type="signal peptide" evidence="1">
    <location>
        <begin position="1"/>
        <end position="18"/>
    </location>
</feature>
<reference evidence="2" key="1">
    <citation type="submission" date="2023-01" db="EMBL/GenBank/DDBJ databases">
        <authorList>
            <person name="Van Ghelder C."/>
            <person name="Rancurel C."/>
        </authorList>
    </citation>
    <scope>NUCLEOTIDE SEQUENCE</scope>
    <source>
        <strain evidence="2">CNCM I-4278</strain>
    </source>
</reference>
<evidence type="ECO:0000313" key="3">
    <source>
        <dbReference type="Proteomes" id="UP001152607"/>
    </source>
</evidence>
<dbReference type="AlphaFoldDB" id="A0A9W4U929"/>
<accession>A0A9W4U929</accession>
<comment type="caution">
    <text evidence="2">The sequence shown here is derived from an EMBL/GenBank/DDBJ whole genome shotgun (WGS) entry which is preliminary data.</text>
</comment>
<proteinExistence type="predicted"/>
<dbReference type="Proteomes" id="UP001152607">
    <property type="component" value="Unassembled WGS sequence"/>
</dbReference>
<keyword evidence="3" id="KW-1185">Reference proteome</keyword>
<organism evidence="2 3">
    <name type="scientific">Periconia digitata</name>
    <dbReference type="NCBI Taxonomy" id="1303443"/>
    <lineage>
        <taxon>Eukaryota</taxon>
        <taxon>Fungi</taxon>
        <taxon>Dikarya</taxon>
        <taxon>Ascomycota</taxon>
        <taxon>Pezizomycotina</taxon>
        <taxon>Dothideomycetes</taxon>
        <taxon>Pleosporomycetidae</taxon>
        <taxon>Pleosporales</taxon>
        <taxon>Massarineae</taxon>
        <taxon>Periconiaceae</taxon>
        <taxon>Periconia</taxon>
    </lineage>
</organism>